<gene>
    <name evidence="1" type="ORF">M8C21_008143</name>
</gene>
<name>A0AAD5CKP8_AMBAR</name>
<accession>A0AAD5CKP8</accession>
<evidence type="ECO:0000313" key="2">
    <source>
        <dbReference type="Proteomes" id="UP001206925"/>
    </source>
</evidence>
<sequence length="247" mass="28255">MGNPNRITLGREGDKNLVVDKLNMVDISPKFETSHAIPCSNHHSPFTFVELVQVLSRSHLKMHVWDAAAKDPPNLPYEAAFAPGQMPDVDAIPHLTLVLNDLLCYGAQGTLCANEKYQLQVDLPEHYVMEASQIRFLLLATDVSYEGMEWRWREARIHVKRVNKKTLLRRKFVVKVEKCGWLVGYAYAVGTCRLFLLVEPDSMDTTISALDNWYNNEVDQKPITQVGEYKGAYKVRILCTSEFLWKK</sequence>
<proteinExistence type="predicted"/>
<keyword evidence="2" id="KW-1185">Reference proteome</keyword>
<evidence type="ECO:0000313" key="1">
    <source>
        <dbReference type="EMBL" id="KAI7742610.1"/>
    </source>
</evidence>
<dbReference type="EMBL" id="JAMZMK010007952">
    <property type="protein sequence ID" value="KAI7742610.1"/>
    <property type="molecule type" value="Genomic_DNA"/>
</dbReference>
<reference evidence="1" key="1">
    <citation type="submission" date="2022-06" db="EMBL/GenBank/DDBJ databases">
        <title>Uncovering the hologenomic basis of an extraordinary plant invasion.</title>
        <authorList>
            <person name="Bieker V.C."/>
            <person name="Martin M.D."/>
            <person name="Gilbert T."/>
            <person name="Hodgins K."/>
            <person name="Battlay P."/>
            <person name="Petersen B."/>
            <person name="Wilson J."/>
        </authorList>
    </citation>
    <scope>NUCLEOTIDE SEQUENCE</scope>
    <source>
        <strain evidence="1">AA19_3_7</strain>
        <tissue evidence="1">Leaf</tissue>
    </source>
</reference>
<dbReference type="Proteomes" id="UP001206925">
    <property type="component" value="Unassembled WGS sequence"/>
</dbReference>
<protein>
    <submittedName>
        <fullName evidence="1">Uncharacterized protein</fullName>
    </submittedName>
</protein>
<comment type="caution">
    <text evidence="1">The sequence shown here is derived from an EMBL/GenBank/DDBJ whole genome shotgun (WGS) entry which is preliminary data.</text>
</comment>
<dbReference type="AlphaFoldDB" id="A0AAD5CKP8"/>
<organism evidence="1 2">
    <name type="scientific">Ambrosia artemisiifolia</name>
    <name type="common">Common ragweed</name>
    <dbReference type="NCBI Taxonomy" id="4212"/>
    <lineage>
        <taxon>Eukaryota</taxon>
        <taxon>Viridiplantae</taxon>
        <taxon>Streptophyta</taxon>
        <taxon>Embryophyta</taxon>
        <taxon>Tracheophyta</taxon>
        <taxon>Spermatophyta</taxon>
        <taxon>Magnoliopsida</taxon>
        <taxon>eudicotyledons</taxon>
        <taxon>Gunneridae</taxon>
        <taxon>Pentapetalae</taxon>
        <taxon>asterids</taxon>
        <taxon>campanulids</taxon>
        <taxon>Asterales</taxon>
        <taxon>Asteraceae</taxon>
        <taxon>Asteroideae</taxon>
        <taxon>Heliantheae alliance</taxon>
        <taxon>Heliantheae</taxon>
        <taxon>Ambrosia</taxon>
    </lineage>
</organism>